<dbReference type="Proteomes" id="UP001157915">
    <property type="component" value="Unassembled WGS sequence"/>
</dbReference>
<dbReference type="InterPro" id="IPR017850">
    <property type="entry name" value="Alkaline_phosphatase_core_sf"/>
</dbReference>
<evidence type="ECO:0000313" key="7">
    <source>
        <dbReference type="EMBL" id="SMP11322.1"/>
    </source>
</evidence>
<dbReference type="RefSeq" id="WP_283411830.1">
    <property type="nucleotide sequence ID" value="NZ_FXUA01000002.1"/>
</dbReference>
<keyword evidence="8" id="KW-1185">Reference proteome</keyword>
<proteinExistence type="inferred from homology"/>
<dbReference type="InterPro" id="IPR024607">
    <property type="entry name" value="Sulfatase_CS"/>
</dbReference>
<evidence type="ECO:0000256" key="5">
    <source>
        <dbReference type="SAM" id="SignalP"/>
    </source>
</evidence>
<evidence type="ECO:0000313" key="8">
    <source>
        <dbReference type="Proteomes" id="UP001157915"/>
    </source>
</evidence>
<organism evidence="7 8">
    <name type="scientific">Algoriphagus winogradskyi</name>
    <dbReference type="NCBI Taxonomy" id="237017"/>
    <lineage>
        <taxon>Bacteria</taxon>
        <taxon>Pseudomonadati</taxon>
        <taxon>Bacteroidota</taxon>
        <taxon>Cytophagia</taxon>
        <taxon>Cytophagales</taxon>
        <taxon>Cyclobacteriaceae</taxon>
        <taxon>Algoriphagus</taxon>
    </lineage>
</organism>
<evidence type="ECO:0000256" key="2">
    <source>
        <dbReference type="ARBA" id="ARBA00022723"/>
    </source>
</evidence>
<gene>
    <name evidence="7" type="ORF">SAMN06265367_10213</name>
</gene>
<accession>A0ABY1NJC5</accession>
<comment type="caution">
    <text evidence="7">The sequence shown here is derived from an EMBL/GenBank/DDBJ whole genome shotgun (WGS) entry which is preliminary data.</text>
</comment>
<reference evidence="7 8" key="1">
    <citation type="submission" date="2017-05" db="EMBL/GenBank/DDBJ databases">
        <authorList>
            <person name="Varghese N."/>
            <person name="Submissions S."/>
        </authorList>
    </citation>
    <scope>NUCLEOTIDE SEQUENCE [LARGE SCALE GENOMIC DNA]</scope>
    <source>
        <strain evidence="7 8">DSM 15360</strain>
    </source>
</reference>
<feature type="signal peptide" evidence="5">
    <location>
        <begin position="1"/>
        <end position="22"/>
    </location>
</feature>
<dbReference type="InterPro" id="IPR050738">
    <property type="entry name" value="Sulfatase"/>
</dbReference>
<dbReference type="InterPro" id="IPR000917">
    <property type="entry name" value="Sulfatase_N"/>
</dbReference>
<dbReference type="SUPFAM" id="SSF53649">
    <property type="entry name" value="Alkaline phosphatase-like"/>
    <property type="match status" value="1"/>
</dbReference>
<evidence type="ECO:0000256" key="3">
    <source>
        <dbReference type="ARBA" id="ARBA00022801"/>
    </source>
</evidence>
<sequence>MKISSFLRISLVTFCFCFQANAQRSPNIILIMADDLGFETLGVNGSDDYNTPNLDKLAQEGMNFTQTYSMPLCTPSRVQIMTGKYNFRNYIGFGLLDPNELTFADYLKEAGYKTFITGKWQLYGNDNQQELAGGKIGSLPEEAGFDEYFLWQIKELGSRYKDPLISSNSGTQTYTGKYGPDLFTEQVNLFMEKNKEEPFFIYYPMAITHDPFVPTPSNPGFEDFDSKSKINDPIYFGEMVNYMDKLVGSIVAKTEELGIRENTLILFVGDNGTDRKVTSSQLGTSIKGDKGYTTTAGTHVPFIANWKGKIKPESINDNLIDFSDFLPTLLETVNYQNSGAIQTDGLSFYSQLMGDNTKKRDWIYCYYAPNWGKFENATYVQNTEWKLYGDGRIYSMTSDPLEQTPLQKSSLPKDVRKKISTFEKVMEGYEVTKLTHSNP</sequence>
<comment type="similarity">
    <text evidence="1">Belongs to the sulfatase family.</text>
</comment>
<dbReference type="PANTHER" id="PTHR42693">
    <property type="entry name" value="ARYLSULFATASE FAMILY MEMBER"/>
    <property type="match status" value="1"/>
</dbReference>
<feature type="domain" description="Sulfatase N-terminal" evidence="6">
    <location>
        <begin position="26"/>
        <end position="334"/>
    </location>
</feature>
<dbReference type="EMBL" id="FXUA01000002">
    <property type="protein sequence ID" value="SMP11322.1"/>
    <property type="molecule type" value="Genomic_DNA"/>
</dbReference>
<keyword evidence="4" id="KW-0106">Calcium</keyword>
<dbReference type="PANTHER" id="PTHR42693:SF53">
    <property type="entry name" value="ENDO-4-O-SULFATASE"/>
    <property type="match status" value="1"/>
</dbReference>
<evidence type="ECO:0000259" key="6">
    <source>
        <dbReference type="Pfam" id="PF00884"/>
    </source>
</evidence>
<keyword evidence="2" id="KW-0479">Metal-binding</keyword>
<evidence type="ECO:0000256" key="4">
    <source>
        <dbReference type="ARBA" id="ARBA00022837"/>
    </source>
</evidence>
<feature type="chain" id="PRO_5045463802" evidence="5">
    <location>
        <begin position="23"/>
        <end position="439"/>
    </location>
</feature>
<protein>
    <submittedName>
        <fullName evidence="7">Arylsulfatase A</fullName>
    </submittedName>
</protein>
<evidence type="ECO:0000256" key="1">
    <source>
        <dbReference type="ARBA" id="ARBA00008779"/>
    </source>
</evidence>
<dbReference type="PROSITE" id="PS00523">
    <property type="entry name" value="SULFATASE_1"/>
    <property type="match status" value="1"/>
</dbReference>
<dbReference type="Pfam" id="PF00884">
    <property type="entry name" value="Sulfatase"/>
    <property type="match status" value="1"/>
</dbReference>
<dbReference type="CDD" id="cd16151">
    <property type="entry name" value="sulfatase_like"/>
    <property type="match status" value="1"/>
</dbReference>
<keyword evidence="5" id="KW-0732">Signal</keyword>
<name>A0ABY1NJC5_9BACT</name>
<keyword evidence="3" id="KW-0378">Hydrolase</keyword>
<dbReference type="Gene3D" id="3.40.720.10">
    <property type="entry name" value="Alkaline Phosphatase, subunit A"/>
    <property type="match status" value="1"/>
</dbReference>